<comment type="caution">
    <text evidence="2">The sequence shown here is derived from an EMBL/GenBank/DDBJ whole genome shotgun (WGS) entry which is preliminary data.</text>
</comment>
<dbReference type="EMBL" id="JWZX01002231">
    <property type="protein sequence ID" value="KOO30417.1"/>
    <property type="molecule type" value="Genomic_DNA"/>
</dbReference>
<dbReference type="AlphaFoldDB" id="A0A0M0JVU0"/>
<evidence type="ECO:0000256" key="1">
    <source>
        <dbReference type="SAM" id="MobiDB-lite"/>
    </source>
</evidence>
<keyword evidence="3" id="KW-1185">Reference proteome</keyword>
<evidence type="ECO:0000313" key="2">
    <source>
        <dbReference type="EMBL" id="KOO30417.1"/>
    </source>
</evidence>
<dbReference type="Proteomes" id="UP000037460">
    <property type="component" value="Unassembled WGS sequence"/>
</dbReference>
<evidence type="ECO:0000313" key="3">
    <source>
        <dbReference type="Proteomes" id="UP000037460"/>
    </source>
</evidence>
<feature type="region of interest" description="Disordered" evidence="1">
    <location>
        <begin position="38"/>
        <end position="81"/>
    </location>
</feature>
<organism evidence="2 3">
    <name type="scientific">Chrysochromulina tobinii</name>
    <dbReference type="NCBI Taxonomy" id="1460289"/>
    <lineage>
        <taxon>Eukaryota</taxon>
        <taxon>Haptista</taxon>
        <taxon>Haptophyta</taxon>
        <taxon>Prymnesiophyceae</taxon>
        <taxon>Prymnesiales</taxon>
        <taxon>Chrysochromulinaceae</taxon>
        <taxon>Chrysochromulina</taxon>
    </lineage>
</organism>
<sequence>MGSLADGALVADGEAVSVEYLVGGRPLMALKDEEAAETAPSISAEEAAETAPSISAEEAVVTAPSIKAPEEQREVPSEPLAEPALVPAIPLIAAETQRAQDSVSREYSEDSWEALKEAAAAVACSIAVRAQHPTEALLESPLPADLGGSVEEEFVVAD</sequence>
<accession>A0A0M0JVU0</accession>
<gene>
    <name evidence="2" type="ORF">Ctob_011659</name>
</gene>
<protein>
    <submittedName>
        <fullName evidence="2">Uncharacterized protein</fullName>
    </submittedName>
</protein>
<proteinExistence type="predicted"/>
<reference evidence="3" key="1">
    <citation type="journal article" date="2015" name="PLoS Genet.">
        <title>Genome Sequence and Transcriptome Analyses of Chrysochromulina tobin: Metabolic Tools for Enhanced Algal Fitness in the Prominent Order Prymnesiales (Haptophyceae).</title>
        <authorList>
            <person name="Hovde B.T."/>
            <person name="Deodato C.R."/>
            <person name="Hunsperger H.M."/>
            <person name="Ryken S.A."/>
            <person name="Yost W."/>
            <person name="Jha R.K."/>
            <person name="Patterson J."/>
            <person name="Monnat R.J. Jr."/>
            <person name="Barlow S.B."/>
            <person name="Starkenburg S.R."/>
            <person name="Cattolico R.A."/>
        </authorList>
    </citation>
    <scope>NUCLEOTIDE SEQUENCE</scope>
    <source>
        <strain evidence="3">CCMP291</strain>
    </source>
</reference>
<name>A0A0M0JVU0_9EUKA</name>